<dbReference type="Gene3D" id="2.60.40.150">
    <property type="entry name" value="C2 domain"/>
    <property type="match status" value="2"/>
</dbReference>
<dbReference type="OrthoDB" id="67700at2759"/>
<dbReference type="SUPFAM" id="SSF49562">
    <property type="entry name" value="C2 domain (Calcium/lipid-binding domain, CaLB)"/>
    <property type="match status" value="2"/>
</dbReference>
<dbReference type="GO" id="GO:0008289">
    <property type="term" value="F:lipid binding"/>
    <property type="evidence" value="ECO:0007669"/>
    <property type="project" value="InterPro"/>
</dbReference>
<dbReference type="InterPro" id="IPR045050">
    <property type="entry name" value="Synaptotagmin_plant"/>
</dbReference>
<feature type="domain" description="C2" evidence="1">
    <location>
        <begin position="78"/>
        <end position="239"/>
    </location>
</feature>
<dbReference type="InterPro" id="IPR035892">
    <property type="entry name" value="C2_domain_sf"/>
</dbReference>
<gene>
    <name evidence="2" type="ORF">H5410_029923</name>
</gene>
<evidence type="ECO:0000313" key="3">
    <source>
        <dbReference type="Proteomes" id="UP000824120"/>
    </source>
</evidence>
<dbReference type="PROSITE" id="PS50004">
    <property type="entry name" value="C2"/>
    <property type="match status" value="1"/>
</dbReference>
<evidence type="ECO:0000259" key="1">
    <source>
        <dbReference type="PROSITE" id="PS50004"/>
    </source>
</evidence>
<dbReference type="CDD" id="cd00030">
    <property type="entry name" value="C2"/>
    <property type="match status" value="1"/>
</dbReference>
<evidence type="ECO:0000313" key="2">
    <source>
        <dbReference type="EMBL" id="KAG5598553.1"/>
    </source>
</evidence>
<dbReference type="SMART" id="SM00239">
    <property type="entry name" value="C2"/>
    <property type="match status" value="1"/>
</dbReference>
<dbReference type="AlphaFoldDB" id="A0A9J5YE62"/>
<dbReference type="GO" id="GO:0005783">
    <property type="term" value="C:endoplasmic reticulum"/>
    <property type="evidence" value="ECO:0007669"/>
    <property type="project" value="TreeGrafter"/>
</dbReference>
<dbReference type="EMBL" id="JACXVP010000006">
    <property type="protein sequence ID" value="KAG5598553.1"/>
    <property type="molecule type" value="Genomic_DNA"/>
</dbReference>
<dbReference type="InterPro" id="IPR000008">
    <property type="entry name" value="C2_dom"/>
</dbReference>
<sequence>MELEMQWDGNPSIILDIKTYVGVALPVQVKNIGFTAIPGLSDAIEGTIQNAVEDSIMWPVRKVIPILLGDYSDLELKPTGVLEFVVEDPLTQHLVVKIYDDEGLQSAELIGCAHICLSELEPGKVKDIWLKLVKDLEIQTDKKNRVQVMGKADPYAVLIMNKAQIKSKTKVVNESLNPVWNQTFDFVVGKDFMGKCILTLKRVLIEGEYKDSYELAEVKSGKLNLHLKWNPQPIYRDYQ</sequence>
<dbReference type="Proteomes" id="UP000824120">
    <property type="component" value="Chromosome 6"/>
</dbReference>
<dbReference type="Pfam" id="PF00168">
    <property type="entry name" value="C2"/>
    <property type="match status" value="2"/>
</dbReference>
<keyword evidence="3" id="KW-1185">Reference proteome</keyword>
<comment type="caution">
    <text evidence="2">The sequence shown here is derived from an EMBL/GenBank/DDBJ whole genome shotgun (WGS) entry which is preliminary data.</text>
</comment>
<organism evidence="2 3">
    <name type="scientific">Solanum commersonii</name>
    <name type="common">Commerson's wild potato</name>
    <name type="synonym">Commerson's nightshade</name>
    <dbReference type="NCBI Taxonomy" id="4109"/>
    <lineage>
        <taxon>Eukaryota</taxon>
        <taxon>Viridiplantae</taxon>
        <taxon>Streptophyta</taxon>
        <taxon>Embryophyta</taxon>
        <taxon>Tracheophyta</taxon>
        <taxon>Spermatophyta</taxon>
        <taxon>Magnoliopsida</taxon>
        <taxon>eudicotyledons</taxon>
        <taxon>Gunneridae</taxon>
        <taxon>Pentapetalae</taxon>
        <taxon>asterids</taxon>
        <taxon>lamiids</taxon>
        <taxon>Solanales</taxon>
        <taxon>Solanaceae</taxon>
        <taxon>Solanoideae</taxon>
        <taxon>Solaneae</taxon>
        <taxon>Solanum</taxon>
    </lineage>
</organism>
<proteinExistence type="predicted"/>
<reference evidence="2 3" key="1">
    <citation type="submission" date="2020-09" db="EMBL/GenBank/DDBJ databases">
        <title>De no assembly of potato wild relative species, Solanum commersonii.</title>
        <authorList>
            <person name="Cho K."/>
        </authorList>
    </citation>
    <scope>NUCLEOTIDE SEQUENCE [LARGE SCALE GENOMIC DNA]</scope>
    <source>
        <strain evidence="2">LZ3.2</strain>
        <tissue evidence="2">Leaf</tissue>
    </source>
</reference>
<name>A0A9J5YE62_SOLCO</name>
<protein>
    <recommendedName>
        <fullName evidence="1">C2 domain-containing protein</fullName>
    </recommendedName>
</protein>
<dbReference type="PANTHER" id="PTHR10774">
    <property type="entry name" value="EXTENDED SYNAPTOTAGMIN-RELATED"/>
    <property type="match status" value="1"/>
</dbReference>
<dbReference type="PANTHER" id="PTHR10774:SF204">
    <property type="entry name" value="SYNAPTOTAGMIN-5-LIKE"/>
    <property type="match status" value="1"/>
</dbReference>
<accession>A0A9J5YE62</accession>